<dbReference type="PANTHER" id="PTHR11349">
    <property type="entry name" value="NUCLEOSIDE DIPHOSPHATE KINASE"/>
    <property type="match status" value="1"/>
</dbReference>
<reference evidence="8 9" key="1">
    <citation type="journal article" date="2016" name="Nat. Commun.">
        <title>Thousands of microbial genomes shed light on interconnected biogeochemical processes in an aquifer system.</title>
        <authorList>
            <person name="Anantharaman K."/>
            <person name="Brown C.T."/>
            <person name="Hug L.A."/>
            <person name="Sharon I."/>
            <person name="Castelle C.J."/>
            <person name="Probst A.J."/>
            <person name="Thomas B.C."/>
            <person name="Singh A."/>
            <person name="Wilkins M.J."/>
            <person name="Karaoz U."/>
            <person name="Brodie E.L."/>
            <person name="Williams K.H."/>
            <person name="Hubbard S.S."/>
            <person name="Banfield J.F."/>
        </authorList>
    </citation>
    <scope>NUCLEOTIDE SEQUENCE [LARGE SCALE GENOMIC DNA]</scope>
</reference>
<dbReference type="SMART" id="SM00562">
    <property type="entry name" value="NDK"/>
    <property type="match status" value="1"/>
</dbReference>
<evidence type="ECO:0000256" key="6">
    <source>
        <dbReference type="PROSITE-ProRule" id="PRU00706"/>
    </source>
</evidence>
<gene>
    <name evidence="8" type="ORF">A2Y67_00300</name>
</gene>
<dbReference type="Pfam" id="PF00334">
    <property type="entry name" value="NDK"/>
    <property type="match status" value="2"/>
</dbReference>
<dbReference type="EC" id="2.7.4.6" evidence="3"/>
<keyword evidence="5" id="KW-0418">Kinase</keyword>
<dbReference type="PROSITE" id="PS51374">
    <property type="entry name" value="NDPK_LIKE"/>
    <property type="match status" value="1"/>
</dbReference>
<evidence type="ECO:0000313" key="9">
    <source>
        <dbReference type="Proteomes" id="UP000176260"/>
    </source>
</evidence>
<evidence type="ECO:0000313" key="8">
    <source>
        <dbReference type="EMBL" id="OGY42462.1"/>
    </source>
</evidence>
<dbReference type="CDD" id="cd04413">
    <property type="entry name" value="NDPk_I"/>
    <property type="match status" value="1"/>
</dbReference>
<dbReference type="InterPro" id="IPR034907">
    <property type="entry name" value="NDK-like_dom"/>
</dbReference>
<comment type="similarity">
    <text evidence="2 6">Belongs to the NDK family.</text>
</comment>
<organism evidence="8 9">
    <name type="scientific">Candidatus Buchananbacteria bacterium RBG_13_39_9</name>
    <dbReference type="NCBI Taxonomy" id="1797531"/>
    <lineage>
        <taxon>Bacteria</taxon>
        <taxon>Candidatus Buchananiibacteriota</taxon>
    </lineage>
</organism>
<comment type="cofactor">
    <cofactor evidence="1">
        <name>Mg(2+)</name>
        <dbReference type="ChEBI" id="CHEBI:18420"/>
    </cofactor>
</comment>
<dbReference type="InterPro" id="IPR036850">
    <property type="entry name" value="NDK-like_dom_sf"/>
</dbReference>
<dbReference type="Gene3D" id="3.30.70.141">
    <property type="entry name" value="Nucleoside diphosphate kinase-like domain"/>
    <property type="match status" value="1"/>
</dbReference>
<dbReference type="Proteomes" id="UP000176260">
    <property type="component" value="Unassembled WGS sequence"/>
</dbReference>
<comment type="caution">
    <text evidence="6">Lacks conserved residue(s) required for the propagation of feature annotation.</text>
</comment>
<keyword evidence="4" id="KW-0808">Transferase</keyword>
<evidence type="ECO:0000256" key="3">
    <source>
        <dbReference type="ARBA" id="ARBA00012966"/>
    </source>
</evidence>
<evidence type="ECO:0000256" key="1">
    <source>
        <dbReference type="ARBA" id="ARBA00001946"/>
    </source>
</evidence>
<sequence>MEKTLVVIKPDGIQRNLIGEIISRFERSGLKVVAVKMLQPDEKLVEKHYTIDPGWIENVGKKAIASYQKRGLPVPNNDPIAVGKEVLNRLKKYVSSAPVLAMVWEGSSAVEMVRKICGGTEPLSALAGTIRGDYTPESYQLADGDERAIRNLVHASGSVAEAEKEIALWFDKKEILDYKLIRDAIIYDKEWNF</sequence>
<accession>A0A1G1XR34</accession>
<evidence type="ECO:0000256" key="4">
    <source>
        <dbReference type="ARBA" id="ARBA00022679"/>
    </source>
</evidence>
<dbReference type="EMBL" id="MHIA01000013">
    <property type="protein sequence ID" value="OGY42462.1"/>
    <property type="molecule type" value="Genomic_DNA"/>
</dbReference>
<name>A0A1G1XR34_9BACT</name>
<dbReference type="SUPFAM" id="SSF54919">
    <property type="entry name" value="Nucleoside diphosphate kinase, NDK"/>
    <property type="match status" value="1"/>
</dbReference>
<comment type="caution">
    <text evidence="8">The sequence shown here is derived from an EMBL/GenBank/DDBJ whole genome shotgun (WGS) entry which is preliminary data.</text>
</comment>
<dbReference type="GO" id="GO:0004550">
    <property type="term" value="F:nucleoside diphosphate kinase activity"/>
    <property type="evidence" value="ECO:0007669"/>
    <property type="project" value="UniProtKB-EC"/>
</dbReference>
<evidence type="ECO:0000256" key="2">
    <source>
        <dbReference type="ARBA" id="ARBA00008142"/>
    </source>
</evidence>
<protein>
    <recommendedName>
        <fullName evidence="3">nucleoside-diphosphate kinase</fullName>
        <ecNumber evidence="3">2.7.4.6</ecNumber>
    </recommendedName>
</protein>
<evidence type="ECO:0000256" key="5">
    <source>
        <dbReference type="ARBA" id="ARBA00022777"/>
    </source>
</evidence>
<proteinExistence type="inferred from homology"/>
<feature type="domain" description="Nucleoside diphosphate kinase-like" evidence="7">
    <location>
        <begin position="1"/>
        <end position="177"/>
    </location>
</feature>
<evidence type="ECO:0000259" key="7">
    <source>
        <dbReference type="SMART" id="SM00562"/>
    </source>
</evidence>
<dbReference type="AlphaFoldDB" id="A0A1G1XR34"/>